<dbReference type="Proteomes" id="UP001194746">
    <property type="component" value="Unassembled WGS sequence"/>
</dbReference>
<reference evidence="2" key="2">
    <citation type="submission" date="2020-02" db="EMBL/GenBank/DDBJ databases">
        <authorList>
            <person name="Gilchrist C.L.M."/>
            <person name="Chooi Y.-H."/>
        </authorList>
    </citation>
    <scope>NUCLEOTIDE SEQUENCE</scope>
    <source>
        <strain evidence="2">MST-FP2251</strain>
    </source>
</reference>
<dbReference type="InterPro" id="IPR019783">
    <property type="entry name" value="SDO1/SBDS_N"/>
</dbReference>
<keyword evidence="3" id="KW-1185">Reference proteome</keyword>
<dbReference type="EMBL" id="VCAU01000070">
    <property type="protein sequence ID" value="KAF9886860.1"/>
    <property type="molecule type" value="Genomic_DNA"/>
</dbReference>
<evidence type="ECO:0000259" key="1">
    <source>
        <dbReference type="Pfam" id="PF01172"/>
    </source>
</evidence>
<dbReference type="Gene3D" id="3.30.1250.10">
    <property type="entry name" value="Ribosome maturation protein SBDS, N-terminal domain"/>
    <property type="match status" value="1"/>
</dbReference>
<name>A0AAD4CI12_ASPNN</name>
<evidence type="ECO:0000313" key="3">
    <source>
        <dbReference type="Proteomes" id="UP001194746"/>
    </source>
</evidence>
<dbReference type="Pfam" id="PF01172">
    <property type="entry name" value="SBDS_N"/>
    <property type="match status" value="1"/>
</dbReference>
<comment type="caution">
    <text evidence="2">The sequence shown here is derived from an EMBL/GenBank/DDBJ whole genome shotgun (WGS) entry which is preliminary data.</text>
</comment>
<dbReference type="AlphaFoldDB" id="A0AAD4CI12"/>
<gene>
    <name evidence="2" type="ORF">FE257_010983</name>
</gene>
<protein>
    <recommendedName>
        <fullName evidence="1">Ribosome maturation protein SDO1/SBDS N-terminal domain-containing protein</fullName>
    </recommendedName>
</protein>
<evidence type="ECO:0000313" key="2">
    <source>
        <dbReference type="EMBL" id="KAF9886860.1"/>
    </source>
</evidence>
<dbReference type="InterPro" id="IPR036786">
    <property type="entry name" value="Ribosome_mat_SBDS_N_sf"/>
</dbReference>
<reference evidence="2" key="1">
    <citation type="journal article" date="2019" name="Beilstein J. Org. Chem.">
        <title>Nanangenines: drimane sesquiterpenoids as the dominant metabolite cohort of a novel Australian fungus, Aspergillus nanangensis.</title>
        <authorList>
            <person name="Lacey H.J."/>
            <person name="Gilchrist C.L.M."/>
            <person name="Crombie A."/>
            <person name="Kalaitzis J.A."/>
            <person name="Vuong D."/>
            <person name="Rutledge P.J."/>
            <person name="Turner P."/>
            <person name="Pitt J.I."/>
            <person name="Lacey E."/>
            <person name="Chooi Y.H."/>
            <person name="Piggott A.M."/>
        </authorList>
    </citation>
    <scope>NUCLEOTIDE SEQUENCE</scope>
    <source>
        <strain evidence="2">MST-FP2251</strain>
    </source>
</reference>
<feature type="domain" description="Ribosome maturation protein SDO1/SBDS N-terminal" evidence="1">
    <location>
        <begin position="8"/>
        <end position="95"/>
    </location>
</feature>
<sequence>MSRANETVSKVFYKGSTDDFIVLVDDVQILDKWRNDSTIPLVDVVNGFDIFATNNHGTQGILERVANSSLENEFGTSNKDKCIVEILKKGDYQSSLARENNGNTNVANGPTFQAR</sequence>
<organism evidence="2 3">
    <name type="scientific">Aspergillus nanangensis</name>
    <dbReference type="NCBI Taxonomy" id="2582783"/>
    <lineage>
        <taxon>Eukaryota</taxon>
        <taxon>Fungi</taxon>
        <taxon>Dikarya</taxon>
        <taxon>Ascomycota</taxon>
        <taxon>Pezizomycotina</taxon>
        <taxon>Eurotiomycetes</taxon>
        <taxon>Eurotiomycetidae</taxon>
        <taxon>Eurotiales</taxon>
        <taxon>Aspergillaceae</taxon>
        <taxon>Aspergillus</taxon>
        <taxon>Aspergillus subgen. Circumdati</taxon>
    </lineage>
</organism>
<accession>A0AAD4CI12</accession>
<dbReference type="SUPFAM" id="SSF89895">
    <property type="entry name" value="FYSH domain"/>
    <property type="match status" value="1"/>
</dbReference>
<proteinExistence type="predicted"/>